<dbReference type="EMBL" id="JAINUG010000009">
    <property type="protein sequence ID" value="KAJ8415447.1"/>
    <property type="molecule type" value="Genomic_DNA"/>
</dbReference>
<reference evidence="2" key="1">
    <citation type="journal article" date="2023" name="Science">
        <title>Genome structures resolve the early diversification of teleost fishes.</title>
        <authorList>
            <person name="Parey E."/>
            <person name="Louis A."/>
            <person name="Montfort J."/>
            <person name="Bouchez O."/>
            <person name="Roques C."/>
            <person name="Iampietro C."/>
            <person name="Lluch J."/>
            <person name="Castinel A."/>
            <person name="Donnadieu C."/>
            <person name="Desvignes T."/>
            <person name="Floi Bucao C."/>
            <person name="Jouanno E."/>
            <person name="Wen M."/>
            <person name="Mejri S."/>
            <person name="Dirks R."/>
            <person name="Jansen H."/>
            <person name="Henkel C."/>
            <person name="Chen W.J."/>
            <person name="Zahm M."/>
            <person name="Cabau C."/>
            <person name="Klopp C."/>
            <person name="Thompson A.W."/>
            <person name="Robinson-Rechavi M."/>
            <person name="Braasch I."/>
            <person name="Lecointre G."/>
            <person name="Bobe J."/>
            <person name="Postlethwait J.H."/>
            <person name="Berthelot C."/>
            <person name="Roest Crollius H."/>
            <person name="Guiguen Y."/>
        </authorList>
    </citation>
    <scope>NUCLEOTIDE SEQUENCE</scope>
    <source>
        <strain evidence="2">NC1722</strain>
    </source>
</reference>
<organism evidence="2 3">
    <name type="scientific">Aldrovandia affinis</name>
    <dbReference type="NCBI Taxonomy" id="143900"/>
    <lineage>
        <taxon>Eukaryota</taxon>
        <taxon>Metazoa</taxon>
        <taxon>Chordata</taxon>
        <taxon>Craniata</taxon>
        <taxon>Vertebrata</taxon>
        <taxon>Euteleostomi</taxon>
        <taxon>Actinopterygii</taxon>
        <taxon>Neopterygii</taxon>
        <taxon>Teleostei</taxon>
        <taxon>Notacanthiformes</taxon>
        <taxon>Halosauridae</taxon>
        <taxon>Aldrovandia</taxon>
    </lineage>
</organism>
<evidence type="ECO:0000256" key="1">
    <source>
        <dbReference type="SAM" id="MobiDB-lite"/>
    </source>
</evidence>
<accession>A0AAD7T7Q6</accession>
<gene>
    <name evidence="2" type="ORF">AAFF_G00424270</name>
</gene>
<feature type="compositionally biased region" description="Basic residues" evidence="1">
    <location>
        <begin position="81"/>
        <end position="90"/>
    </location>
</feature>
<dbReference type="AlphaFoldDB" id="A0AAD7T7Q6"/>
<sequence length="138" mass="15555">MVTAGFSGVRVEAGAKWRLLGFLFVGVDPGVKPCPRGFWEFTREAQAAFSKVRQTAEKEILSSETEGDAAWIKLAETGRRERKKRGRFTGRQRLEEEEEEEEEEEGIVSKVRARGWEPRQPSRGPGEIVLPQPNKPAT</sequence>
<protein>
    <submittedName>
        <fullName evidence="2">Uncharacterized protein</fullName>
    </submittedName>
</protein>
<proteinExistence type="predicted"/>
<feature type="region of interest" description="Disordered" evidence="1">
    <location>
        <begin position="81"/>
        <end position="138"/>
    </location>
</feature>
<name>A0AAD7T7Q6_9TELE</name>
<keyword evidence="3" id="KW-1185">Reference proteome</keyword>
<comment type="caution">
    <text evidence="2">The sequence shown here is derived from an EMBL/GenBank/DDBJ whole genome shotgun (WGS) entry which is preliminary data.</text>
</comment>
<evidence type="ECO:0000313" key="2">
    <source>
        <dbReference type="EMBL" id="KAJ8415447.1"/>
    </source>
</evidence>
<dbReference type="Proteomes" id="UP001221898">
    <property type="component" value="Unassembled WGS sequence"/>
</dbReference>
<evidence type="ECO:0000313" key="3">
    <source>
        <dbReference type="Proteomes" id="UP001221898"/>
    </source>
</evidence>
<feature type="compositionally biased region" description="Acidic residues" evidence="1">
    <location>
        <begin position="95"/>
        <end position="106"/>
    </location>
</feature>